<gene>
    <name evidence="3" type="ORF">AB6A40_007742</name>
</gene>
<dbReference type="InterPro" id="IPR052728">
    <property type="entry name" value="O2_lipid_transport_reg"/>
</dbReference>
<feature type="domain" description="Nose resistant-to-fluoxetine protein N-terminal" evidence="2">
    <location>
        <begin position="14"/>
        <end position="168"/>
    </location>
</feature>
<dbReference type="InterPro" id="IPR006621">
    <property type="entry name" value="Nose-resist-to-fluoxetine_N"/>
</dbReference>
<evidence type="ECO:0000256" key="1">
    <source>
        <dbReference type="SAM" id="Phobius"/>
    </source>
</evidence>
<keyword evidence="1" id="KW-0812">Transmembrane</keyword>
<feature type="transmembrane region" description="Helical" evidence="1">
    <location>
        <begin position="233"/>
        <end position="251"/>
    </location>
</feature>
<evidence type="ECO:0000313" key="3">
    <source>
        <dbReference type="EMBL" id="MFH4981033.1"/>
    </source>
</evidence>
<dbReference type="Pfam" id="PF20146">
    <property type="entry name" value="NRF"/>
    <property type="match status" value="1"/>
</dbReference>
<sequence length="322" mass="37301">MWATKSSQHFRLIVPICNISIRSMCERISWINRAVIDAFGKPPSGILSGNNLWIGSWSACRRISVLKNRQGQRWSGQYCMAMFQPFNRDNPLKAMDTQTKYDPTAHCRATSILPNKTEANDDDDKCFTLIPLLNYGFCTPDTCTNYDVKKIVEFVYKGAEVAADRNFVCNVDINCRNDRPENHLSYSRASMTVLFFIIFVVVLMIFGTLYDYIVYQKELFELDEATCYKKQNWFVKTIIAFSVYTNGKVILRTEKGENQIHCLHGIRVLSMFWIILGHTYYYICTNLTTDNLLPTMVAFPKRFFNLIIVQAPLAVDTFFYLR</sequence>
<evidence type="ECO:0000313" key="4">
    <source>
        <dbReference type="Proteomes" id="UP001608902"/>
    </source>
</evidence>
<keyword evidence="1" id="KW-0472">Membrane</keyword>
<comment type="caution">
    <text evidence="3">The sequence shown here is derived from an EMBL/GenBank/DDBJ whole genome shotgun (WGS) entry which is preliminary data.</text>
</comment>
<reference evidence="3 4" key="1">
    <citation type="submission" date="2024-08" db="EMBL/GenBank/DDBJ databases">
        <title>Gnathostoma spinigerum genome.</title>
        <authorList>
            <person name="Gonzalez-Bertolin B."/>
            <person name="Monzon S."/>
            <person name="Zaballos A."/>
            <person name="Jimenez P."/>
            <person name="Dekumyoy P."/>
            <person name="Varona S."/>
            <person name="Cuesta I."/>
            <person name="Sumanam S."/>
            <person name="Adisakwattana P."/>
            <person name="Gasser R.B."/>
            <person name="Hernandez-Gonzalez A."/>
            <person name="Young N.D."/>
            <person name="Perteguer M.J."/>
        </authorList>
    </citation>
    <scope>NUCLEOTIDE SEQUENCE [LARGE SCALE GENOMIC DNA]</scope>
    <source>
        <strain evidence="3">AL3</strain>
        <tissue evidence="3">Liver</tissue>
    </source>
</reference>
<feature type="transmembrane region" description="Helical" evidence="1">
    <location>
        <begin position="193"/>
        <end position="213"/>
    </location>
</feature>
<dbReference type="PANTHER" id="PTHR11161">
    <property type="entry name" value="O-ACYLTRANSFERASE"/>
    <property type="match status" value="1"/>
</dbReference>
<dbReference type="PANTHER" id="PTHR11161:SF65">
    <property type="entry name" value="NOSE RESISTANT TO FLUOXETINE PROTEIN 6"/>
    <property type="match status" value="1"/>
</dbReference>
<accession>A0ABD6EMC6</accession>
<dbReference type="SMART" id="SM00703">
    <property type="entry name" value="NRF"/>
    <property type="match status" value="1"/>
</dbReference>
<keyword evidence="1" id="KW-1133">Transmembrane helix</keyword>
<evidence type="ECO:0000259" key="2">
    <source>
        <dbReference type="SMART" id="SM00703"/>
    </source>
</evidence>
<keyword evidence="4" id="KW-1185">Reference proteome</keyword>
<dbReference type="Proteomes" id="UP001608902">
    <property type="component" value="Unassembled WGS sequence"/>
</dbReference>
<protein>
    <recommendedName>
        <fullName evidence="2">Nose resistant-to-fluoxetine protein N-terminal domain-containing protein</fullName>
    </recommendedName>
</protein>
<organism evidence="3 4">
    <name type="scientific">Gnathostoma spinigerum</name>
    <dbReference type="NCBI Taxonomy" id="75299"/>
    <lineage>
        <taxon>Eukaryota</taxon>
        <taxon>Metazoa</taxon>
        <taxon>Ecdysozoa</taxon>
        <taxon>Nematoda</taxon>
        <taxon>Chromadorea</taxon>
        <taxon>Rhabditida</taxon>
        <taxon>Spirurina</taxon>
        <taxon>Gnathostomatomorpha</taxon>
        <taxon>Gnathostomatoidea</taxon>
        <taxon>Gnathostomatidae</taxon>
        <taxon>Gnathostoma</taxon>
    </lineage>
</organism>
<feature type="transmembrane region" description="Helical" evidence="1">
    <location>
        <begin position="263"/>
        <end position="283"/>
    </location>
</feature>
<proteinExistence type="predicted"/>
<name>A0ABD6EMC6_9BILA</name>
<dbReference type="AlphaFoldDB" id="A0ABD6EMC6"/>
<dbReference type="EMBL" id="JBGFUD010006507">
    <property type="protein sequence ID" value="MFH4981033.1"/>
    <property type="molecule type" value="Genomic_DNA"/>
</dbReference>
<feature type="transmembrane region" description="Helical" evidence="1">
    <location>
        <begin position="303"/>
        <end position="321"/>
    </location>
</feature>